<organism evidence="9 10">
    <name type="scientific">Folsomia candida</name>
    <name type="common">Springtail</name>
    <dbReference type="NCBI Taxonomy" id="158441"/>
    <lineage>
        <taxon>Eukaryota</taxon>
        <taxon>Metazoa</taxon>
        <taxon>Ecdysozoa</taxon>
        <taxon>Arthropoda</taxon>
        <taxon>Hexapoda</taxon>
        <taxon>Collembola</taxon>
        <taxon>Entomobryomorpha</taxon>
        <taxon>Isotomoidea</taxon>
        <taxon>Isotomidae</taxon>
        <taxon>Proisotominae</taxon>
        <taxon>Folsomia</taxon>
    </lineage>
</organism>
<feature type="transmembrane region" description="Helical" evidence="7">
    <location>
        <begin position="181"/>
        <end position="199"/>
    </location>
</feature>
<dbReference type="AlphaFoldDB" id="A0A226F0W4"/>
<evidence type="ECO:0000256" key="4">
    <source>
        <dbReference type="ARBA" id="ARBA00022989"/>
    </source>
</evidence>
<feature type="region of interest" description="Disordered" evidence="6">
    <location>
        <begin position="34"/>
        <end position="53"/>
    </location>
</feature>
<evidence type="ECO:0000313" key="9">
    <source>
        <dbReference type="EMBL" id="OXA62841.1"/>
    </source>
</evidence>
<dbReference type="GO" id="GO:0016020">
    <property type="term" value="C:membrane"/>
    <property type="evidence" value="ECO:0007669"/>
    <property type="project" value="UniProtKB-SubCell"/>
</dbReference>
<feature type="transmembrane region" description="Helical" evidence="7">
    <location>
        <begin position="381"/>
        <end position="401"/>
    </location>
</feature>
<dbReference type="GO" id="GO:0015297">
    <property type="term" value="F:antiporter activity"/>
    <property type="evidence" value="ECO:0007669"/>
    <property type="project" value="InterPro"/>
</dbReference>
<evidence type="ECO:0000256" key="3">
    <source>
        <dbReference type="ARBA" id="ARBA00022692"/>
    </source>
</evidence>
<feature type="transmembrane region" description="Helical" evidence="7">
    <location>
        <begin position="342"/>
        <end position="361"/>
    </location>
</feature>
<evidence type="ECO:0000256" key="5">
    <source>
        <dbReference type="ARBA" id="ARBA00023136"/>
    </source>
</evidence>
<feature type="transmembrane region" description="Helical" evidence="7">
    <location>
        <begin position="293"/>
        <end position="312"/>
    </location>
</feature>
<accession>A0A226F0W4</accession>
<feature type="transmembrane region" description="Helical" evidence="7">
    <location>
        <begin position="319"/>
        <end position="336"/>
    </location>
</feature>
<comment type="similarity">
    <text evidence="2">Belongs to the monovalent cation:proton antiporter 1 (CPA1) transporter (TC 2.A.36) family.</text>
</comment>
<keyword evidence="5 7" id="KW-0472">Membrane</keyword>
<name>A0A226F0W4_FOLCA</name>
<feature type="transmembrane region" description="Helical" evidence="7">
    <location>
        <begin position="261"/>
        <end position="281"/>
    </location>
</feature>
<feature type="compositionally biased region" description="Polar residues" evidence="6">
    <location>
        <begin position="37"/>
        <end position="46"/>
    </location>
</feature>
<dbReference type="Pfam" id="PF00999">
    <property type="entry name" value="Na_H_Exchanger"/>
    <property type="match status" value="1"/>
</dbReference>
<proteinExistence type="inferred from homology"/>
<evidence type="ECO:0000256" key="6">
    <source>
        <dbReference type="SAM" id="MobiDB-lite"/>
    </source>
</evidence>
<evidence type="ECO:0000313" key="10">
    <source>
        <dbReference type="Proteomes" id="UP000198287"/>
    </source>
</evidence>
<dbReference type="EMBL" id="LNIX01000001">
    <property type="protein sequence ID" value="OXA62841.1"/>
    <property type="molecule type" value="Genomic_DNA"/>
</dbReference>
<keyword evidence="4 7" id="KW-1133">Transmembrane helix</keyword>
<gene>
    <name evidence="9" type="ORF">Fcan01_01627</name>
</gene>
<dbReference type="PANTHER" id="PTHR31102">
    <property type="match status" value="1"/>
</dbReference>
<reference evidence="9 10" key="1">
    <citation type="submission" date="2015-12" db="EMBL/GenBank/DDBJ databases">
        <title>The genome of Folsomia candida.</title>
        <authorList>
            <person name="Faddeeva A."/>
            <person name="Derks M.F."/>
            <person name="Anvar Y."/>
            <person name="Smit S."/>
            <person name="Van Straalen N."/>
            <person name="Roelofs D."/>
        </authorList>
    </citation>
    <scope>NUCLEOTIDE SEQUENCE [LARGE SCALE GENOMIC DNA]</scope>
    <source>
        <strain evidence="9 10">VU population</strain>
        <tissue evidence="9">Whole body</tissue>
    </source>
</reference>
<feature type="transmembrane region" description="Helical" evidence="7">
    <location>
        <begin position="65"/>
        <end position="83"/>
    </location>
</feature>
<feature type="domain" description="Cation/H+ exchanger transmembrane" evidence="8">
    <location>
        <begin position="109"/>
        <end position="479"/>
    </location>
</feature>
<comment type="caution">
    <text evidence="9">The sequence shown here is derived from an EMBL/GenBank/DDBJ whole genome shotgun (WGS) entry which is preliminary data.</text>
</comment>
<evidence type="ECO:0000259" key="8">
    <source>
        <dbReference type="Pfam" id="PF00999"/>
    </source>
</evidence>
<dbReference type="OMA" id="NINAQHT"/>
<dbReference type="GO" id="GO:1902600">
    <property type="term" value="P:proton transmembrane transport"/>
    <property type="evidence" value="ECO:0007669"/>
    <property type="project" value="InterPro"/>
</dbReference>
<feature type="transmembrane region" description="Helical" evidence="7">
    <location>
        <begin position="481"/>
        <end position="499"/>
    </location>
</feature>
<dbReference type="OrthoDB" id="423807at2759"/>
<dbReference type="Proteomes" id="UP000198287">
    <property type="component" value="Unassembled WGS sequence"/>
</dbReference>
<keyword evidence="10" id="KW-1185">Reference proteome</keyword>
<feature type="transmembrane region" description="Helical" evidence="7">
    <location>
        <begin position="89"/>
        <end position="107"/>
    </location>
</feature>
<feature type="transmembrane region" description="Helical" evidence="7">
    <location>
        <begin position="119"/>
        <end position="136"/>
    </location>
</feature>
<evidence type="ECO:0000256" key="1">
    <source>
        <dbReference type="ARBA" id="ARBA00004141"/>
    </source>
</evidence>
<comment type="subcellular location">
    <subcellularLocation>
        <location evidence="1">Membrane</location>
        <topology evidence="1">Multi-pass membrane protein</topology>
    </subcellularLocation>
</comment>
<dbReference type="PANTHER" id="PTHR31102:SF1">
    <property type="entry name" value="CATION_H+ EXCHANGER DOMAIN-CONTAINING PROTEIN"/>
    <property type="match status" value="1"/>
</dbReference>
<sequence length="518" mass="56736">MQLRSSQYGSDEHQDNNTAQSNIVMVSQTPQLPPPNSISNGSTTTPPQTPSHYVEPLSETVKNYFVAYPLFLLIIWGAFYVFWDEAALPGGAVYTIIVLEVCAYVLGEIVAKSDLPPQLGMLMAGLILGNIPYSFISEDLYQLVILQLRWLAIVVSVTKGALGIFPGIIWKFRKVIPPLAIAPYFAEAIIWYLGSYYVAGHSSSASFFIAGLYSTMSGILLFPYVDNLEKEIHPKSSDLSSETKQLSPHALEILFVAKKTMGLDAVLGILFAKSALGFMFADDFQSGLIKGPGEVVFGAGLGILWGGLSGLLLTGHKHVVLRVITVILGGTVTFIGMRKLGYPRGTHVGVLIGAFTAISIWRSNKKKVVGLEKIIDTNDKIWALLEPFLFAIIGARINVMAINWSMFGLGFCVWAACTLVRLVTVFWSTQWSGWTLRERLFIVTAWSGKGTLQAAIGPVPIETALLNHLNSDVVESMRRVMELAVLILIFSHIFGYVGVKLWGKKLLSKEDENSAVVV</sequence>
<dbReference type="InterPro" id="IPR051843">
    <property type="entry name" value="CPA1_transporter"/>
</dbReference>
<keyword evidence="3 7" id="KW-0812">Transmembrane</keyword>
<dbReference type="InterPro" id="IPR006153">
    <property type="entry name" value="Cation/H_exchanger_TM"/>
</dbReference>
<feature type="transmembrane region" description="Helical" evidence="7">
    <location>
        <begin position="205"/>
        <end position="225"/>
    </location>
</feature>
<evidence type="ECO:0000256" key="7">
    <source>
        <dbReference type="SAM" id="Phobius"/>
    </source>
</evidence>
<evidence type="ECO:0000256" key="2">
    <source>
        <dbReference type="ARBA" id="ARBA00007367"/>
    </source>
</evidence>
<protein>
    <submittedName>
        <fullName evidence="9">Sodium/hydrogen exchanger 9B1</fullName>
    </submittedName>
</protein>
<feature type="transmembrane region" description="Helical" evidence="7">
    <location>
        <begin position="148"/>
        <end position="169"/>
    </location>
</feature>
<feature type="transmembrane region" description="Helical" evidence="7">
    <location>
        <begin position="407"/>
        <end position="428"/>
    </location>
</feature>